<dbReference type="Proteomes" id="UP000028725">
    <property type="component" value="Unassembled WGS sequence"/>
</dbReference>
<evidence type="ECO:0000313" key="1">
    <source>
        <dbReference type="EMBL" id="KFE71857.1"/>
    </source>
</evidence>
<gene>
    <name evidence="1" type="ORF">DB31_0118</name>
</gene>
<comment type="caution">
    <text evidence="1">The sequence shown here is derived from an EMBL/GenBank/DDBJ whole genome shotgun (WGS) entry which is preliminary data.</text>
</comment>
<dbReference type="STRING" id="394096.DB31_0118"/>
<evidence type="ECO:0000313" key="2">
    <source>
        <dbReference type="Proteomes" id="UP000028725"/>
    </source>
</evidence>
<keyword evidence="2" id="KW-1185">Reference proteome</keyword>
<accession>A0A085WVZ4</accession>
<proteinExistence type="predicted"/>
<protein>
    <submittedName>
        <fullName evidence="1">Uncharacterized protein</fullName>
    </submittedName>
</protein>
<reference evidence="1 2" key="1">
    <citation type="submission" date="2014-04" db="EMBL/GenBank/DDBJ databases">
        <title>Genome assembly of Hyalangium minutum DSM 14724.</title>
        <authorList>
            <person name="Sharma G."/>
            <person name="Subramanian S."/>
        </authorList>
    </citation>
    <scope>NUCLEOTIDE SEQUENCE [LARGE SCALE GENOMIC DNA]</scope>
    <source>
        <strain evidence="1 2">DSM 14724</strain>
    </source>
</reference>
<dbReference type="EMBL" id="JMCB01000001">
    <property type="protein sequence ID" value="KFE71857.1"/>
    <property type="molecule type" value="Genomic_DNA"/>
</dbReference>
<dbReference type="OrthoDB" id="5509367at2"/>
<dbReference type="RefSeq" id="WP_044180609.1">
    <property type="nucleotide sequence ID" value="NZ_JMCB01000001.1"/>
</dbReference>
<sequence length="219" mass="24140">MSKPNAKTLFLAVKEYLKEHPEEVPRAIRGMMKLRLGIPLAVPRYLARTFVSGQGHKKDVIISPAPPGLKLTTTLDALGSSLLRASLVVALDDLRINKDEVRLEFRVSEMKAEILDEGDGTSPVIAKIKSGELDFTKPANLLVHLPERPPTLVEAQDDRVCFDLLKSPDFANNPGIRRFLATINPVVGLRAVRTDDDHLDIYFRASPTGLPAAIASLFR</sequence>
<dbReference type="AlphaFoldDB" id="A0A085WVZ4"/>
<organism evidence="1 2">
    <name type="scientific">Hyalangium minutum</name>
    <dbReference type="NCBI Taxonomy" id="394096"/>
    <lineage>
        <taxon>Bacteria</taxon>
        <taxon>Pseudomonadati</taxon>
        <taxon>Myxococcota</taxon>
        <taxon>Myxococcia</taxon>
        <taxon>Myxococcales</taxon>
        <taxon>Cystobacterineae</taxon>
        <taxon>Archangiaceae</taxon>
        <taxon>Hyalangium</taxon>
    </lineage>
</organism>
<name>A0A085WVZ4_9BACT</name>